<protein>
    <submittedName>
        <fullName evidence="1">Uncharacterized protein</fullName>
    </submittedName>
</protein>
<comment type="caution">
    <text evidence="1">The sequence shown here is derived from an EMBL/GenBank/DDBJ whole genome shotgun (WGS) entry which is preliminary data.</text>
</comment>
<evidence type="ECO:0000313" key="1">
    <source>
        <dbReference type="EMBL" id="MPN29548.1"/>
    </source>
</evidence>
<accession>A0A645GRR6</accession>
<reference evidence="1" key="1">
    <citation type="submission" date="2019-08" db="EMBL/GenBank/DDBJ databases">
        <authorList>
            <person name="Kucharzyk K."/>
            <person name="Murdoch R.W."/>
            <person name="Higgins S."/>
            <person name="Loffler F."/>
        </authorList>
    </citation>
    <scope>NUCLEOTIDE SEQUENCE</scope>
</reference>
<proteinExistence type="predicted"/>
<dbReference type="AlphaFoldDB" id="A0A645GRR6"/>
<sequence>MEFAHLRCQCRLIADGRRHPAQKGRHFRTRLGEAEDIVDKEENILPRFVTEIFRHGEAGKGNTHSGSRWFIHLAIDQGSFI</sequence>
<gene>
    <name evidence="1" type="ORF">SDC9_177001</name>
</gene>
<name>A0A645GRR6_9ZZZZ</name>
<organism evidence="1">
    <name type="scientific">bioreactor metagenome</name>
    <dbReference type="NCBI Taxonomy" id="1076179"/>
    <lineage>
        <taxon>unclassified sequences</taxon>
        <taxon>metagenomes</taxon>
        <taxon>ecological metagenomes</taxon>
    </lineage>
</organism>
<dbReference type="EMBL" id="VSSQ01080297">
    <property type="protein sequence ID" value="MPN29548.1"/>
    <property type="molecule type" value="Genomic_DNA"/>
</dbReference>